<organism evidence="2">
    <name type="scientific">bioreactor metagenome</name>
    <dbReference type="NCBI Taxonomy" id="1076179"/>
    <lineage>
        <taxon>unclassified sequences</taxon>
        <taxon>metagenomes</taxon>
        <taxon>ecological metagenomes</taxon>
    </lineage>
</organism>
<keyword evidence="1" id="KW-0472">Membrane</keyword>
<name>A0A645IDR6_9ZZZZ</name>
<protein>
    <submittedName>
        <fullName evidence="2">Uncharacterized protein</fullName>
    </submittedName>
</protein>
<dbReference type="EMBL" id="VSSQ01105559">
    <property type="protein sequence ID" value="MPN45563.1"/>
    <property type="molecule type" value="Genomic_DNA"/>
</dbReference>
<proteinExistence type="predicted"/>
<dbReference type="AlphaFoldDB" id="A0A645IDR6"/>
<reference evidence="2" key="1">
    <citation type="submission" date="2019-08" db="EMBL/GenBank/DDBJ databases">
        <authorList>
            <person name="Kucharzyk K."/>
            <person name="Murdoch R.W."/>
            <person name="Higgins S."/>
            <person name="Loffler F."/>
        </authorList>
    </citation>
    <scope>NUCLEOTIDE SEQUENCE</scope>
</reference>
<gene>
    <name evidence="2" type="ORF">SDC9_193130</name>
</gene>
<evidence type="ECO:0000256" key="1">
    <source>
        <dbReference type="SAM" id="Phobius"/>
    </source>
</evidence>
<feature type="transmembrane region" description="Helical" evidence="1">
    <location>
        <begin position="20"/>
        <end position="39"/>
    </location>
</feature>
<comment type="caution">
    <text evidence="2">The sequence shown here is derived from an EMBL/GenBank/DDBJ whole genome shotgun (WGS) entry which is preliminary data.</text>
</comment>
<accession>A0A645IDR6</accession>
<keyword evidence="1" id="KW-1133">Transmembrane helix</keyword>
<feature type="transmembrane region" description="Helical" evidence="1">
    <location>
        <begin position="60"/>
        <end position="81"/>
    </location>
</feature>
<keyword evidence="1" id="KW-0812">Transmembrane</keyword>
<evidence type="ECO:0000313" key="2">
    <source>
        <dbReference type="EMBL" id="MPN45563.1"/>
    </source>
</evidence>
<sequence>MAYIRTDGSRVGQSDLRIHIGAVHINLTAVFVYDAAHFFDTDFENSMCRRIGNHTAQQNILVLYGFFFPVVQIHVAVFVAFHHHDV</sequence>